<dbReference type="EMBL" id="CP080598">
    <property type="protein sequence ID" value="QYX30228.1"/>
    <property type="molecule type" value="Genomic_DNA"/>
</dbReference>
<dbReference type="RefSeq" id="WP_220608456.1">
    <property type="nucleotide sequence ID" value="NZ_CP080598.1"/>
</dbReference>
<dbReference type="Proteomes" id="UP000826540">
    <property type="component" value="Chromosome"/>
</dbReference>
<gene>
    <name evidence="1" type="ORF">K2F26_14910</name>
</gene>
<reference evidence="1 2" key="1">
    <citation type="journal article" date="2022" name="J. Am. Chem. Soc.">
        <title>Biosynthesis of Guanitoxin Enables Global Environmental Detection in Freshwater Cyanobacteria.</title>
        <authorList>
            <person name="Lima S.T."/>
            <person name="Fallon T.R."/>
            <person name="Cordoza J.L."/>
            <person name="Chekan J.R."/>
            <person name="Delbaje E."/>
            <person name="Hopiavuori A.R."/>
            <person name="Alvarenga D.O."/>
            <person name="Wood S.M."/>
            <person name="Luhavaya H."/>
            <person name="Baumgartner J.T."/>
            <person name="Dorr F.A."/>
            <person name="Etchegaray A."/>
            <person name="Pinto E."/>
            <person name="McKinnie S.M.K."/>
            <person name="Fiore M.F."/>
            <person name="Moore B.S."/>
        </authorList>
    </citation>
    <scope>NUCLEOTIDE SEQUENCE [LARGE SCALE GENOMIC DNA]</scope>
    <source>
        <strain evidence="1 2">ITEP-024</strain>
    </source>
</reference>
<evidence type="ECO:0000313" key="1">
    <source>
        <dbReference type="EMBL" id="QYX30228.1"/>
    </source>
</evidence>
<evidence type="ECO:0008006" key="3">
    <source>
        <dbReference type="Google" id="ProtNLM"/>
    </source>
</evidence>
<sequence>MITEINLIPEDYMSSKTFRLELKEGILIIPPEVREYLRHCPQQTEIALMIQSPLNMTFQDSDIPQTSPQDFQMKWNSWFEEVDNLEIISSDFEVDDYGSALLEKYRSQGLDV</sequence>
<accession>A0ABX8WUY4</accession>
<name>A0ABX8WUY4_9CYAN</name>
<organism evidence="1 2">
    <name type="scientific">Sphaerospermopsis torques-reginae ITEP-024</name>
    <dbReference type="NCBI Taxonomy" id="984208"/>
    <lineage>
        <taxon>Bacteria</taxon>
        <taxon>Bacillati</taxon>
        <taxon>Cyanobacteriota</taxon>
        <taxon>Cyanophyceae</taxon>
        <taxon>Nostocales</taxon>
        <taxon>Aphanizomenonaceae</taxon>
        <taxon>Sphaerospermopsis</taxon>
        <taxon>Sphaerospermopsis torques-reginae</taxon>
    </lineage>
</organism>
<proteinExistence type="predicted"/>
<protein>
    <recommendedName>
        <fullName evidence="3">SpoVT-AbrB domain-containing protein</fullName>
    </recommendedName>
</protein>
<keyword evidence="2" id="KW-1185">Reference proteome</keyword>
<evidence type="ECO:0000313" key="2">
    <source>
        <dbReference type="Proteomes" id="UP000826540"/>
    </source>
</evidence>